<reference evidence="2 3" key="1">
    <citation type="submission" date="2019-07" db="EMBL/GenBank/DDBJ databases">
        <title>Ln-dependent methylotrophs.</title>
        <authorList>
            <person name="Tani A."/>
        </authorList>
    </citation>
    <scope>NUCLEOTIDE SEQUENCE [LARGE SCALE GENOMIC DNA]</scope>
    <source>
        <strain evidence="2 3">SM89A</strain>
    </source>
</reference>
<dbReference type="EMBL" id="VJMF01000006">
    <property type="protein sequence ID" value="TRL37985.1"/>
    <property type="molecule type" value="Genomic_DNA"/>
</dbReference>
<dbReference type="PANTHER" id="PTHR38590">
    <property type="entry name" value="BLL0828 PROTEIN"/>
    <property type="match status" value="1"/>
</dbReference>
<evidence type="ECO:0000313" key="2">
    <source>
        <dbReference type="EMBL" id="TRL37985.1"/>
    </source>
</evidence>
<dbReference type="InterPro" id="IPR047216">
    <property type="entry name" value="Endonuclease_DUF559_bact"/>
</dbReference>
<dbReference type="RefSeq" id="WP_142861532.1">
    <property type="nucleotide sequence ID" value="NZ_VJMF01000006.1"/>
</dbReference>
<comment type="caution">
    <text evidence="2">The sequence shown here is derived from an EMBL/GenBank/DDBJ whole genome shotgun (WGS) entry which is preliminary data.</text>
</comment>
<feature type="domain" description="DUF559" evidence="1">
    <location>
        <begin position="14"/>
        <end position="118"/>
    </location>
</feature>
<evidence type="ECO:0000259" key="1">
    <source>
        <dbReference type="Pfam" id="PF04480"/>
    </source>
</evidence>
<dbReference type="Proteomes" id="UP000316781">
    <property type="component" value="Unassembled WGS sequence"/>
</dbReference>
<dbReference type="GO" id="GO:0004519">
    <property type="term" value="F:endonuclease activity"/>
    <property type="evidence" value="ECO:0007669"/>
    <property type="project" value="UniProtKB-KW"/>
</dbReference>
<organism evidence="2 3">
    <name type="scientific">Methylosinus sporium</name>
    <dbReference type="NCBI Taxonomy" id="428"/>
    <lineage>
        <taxon>Bacteria</taxon>
        <taxon>Pseudomonadati</taxon>
        <taxon>Pseudomonadota</taxon>
        <taxon>Alphaproteobacteria</taxon>
        <taxon>Hyphomicrobiales</taxon>
        <taxon>Methylocystaceae</taxon>
        <taxon>Methylosinus</taxon>
    </lineage>
</organism>
<name>A0A549T800_METSR</name>
<dbReference type="CDD" id="cd01038">
    <property type="entry name" value="Endonuclease_DUF559"/>
    <property type="match status" value="1"/>
</dbReference>
<proteinExistence type="predicted"/>
<dbReference type="InterPro" id="IPR011335">
    <property type="entry name" value="Restrct_endonuc-II-like"/>
</dbReference>
<protein>
    <submittedName>
        <fullName evidence="2">Endonuclease domain-containing protein</fullName>
    </submittedName>
</protein>
<gene>
    <name evidence="2" type="ORF">FM996_01590</name>
</gene>
<accession>A0A549T800</accession>
<evidence type="ECO:0000313" key="3">
    <source>
        <dbReference type="Proteomes" id="UP000316781"/>
    </source>
</evidence>
<dbReference type="SUPFAM" id="SSF52980">
    <property type="entry name" value="Restriction endonuclease-like"/>
    <property type="match status" value="1"/>
</dbReference>
<keyword evidence="2" id="KW-0255">Endonuclease</keyword>
<keyword evidence="2" id="KW-0378">Hydrolase</keyword>
<dbReference type="Gene3D" id="3.40.960.10">
    <property type="entry name" value="VSR Endonuclease"/>
    <property type="match status" value="1"/>
</dbReference>
<dbReference type="Pfam" id="PF04480">
    <property type="entry name" value="DUF559"/>
    <property type="match status" value="1"/>
</dbReference>
<sequence>MRDEDRLRRFRLGTARRLRENATSAEQKLWRELDRVPLLRTHFRRQAPIGPYVVDFVCLREKLVIEVDGPSHTEPGASQRDAERTLWLEREGYRVLRFWNQEVYENVDGVLDTIYAALYGSLAAEAGAPPPPAPPLSEEL</sequence>
<dbReference type="PANTHER" id="PTHR38590:SF1">
    <property type="entry name" value="BLL0828 PROTEIN"/>
    <property type="match status" value="1"/>
</dbReference>
<keyword evidence="2" id="KW-0540">Nuclease</keyword>
<dbReference type="InterPro" id="IPR007569">
    <property type="entry name" value="DUF559"/>
</dbReference>
<dbReference type="AlphaFoldDB" id="A0A549T800"/>